<dbReference type="InterPro" id="IPR045337">
    <property type="entry name" value="MmgE_PrpD_C"/>
</dbReference>
<dbReference type="InterPro" id="IPR005656">
    <property type="entry name" value="MmgE_PrpD"/>
</dbReference>
<evidence type="ECO:0000259" key="1">
    <source>
        <dbReference type="Pfam" id="PF19305"/>
    </source>
</evidence>
<dbReference type="PANTHER" id="PTHR16943">
    <property type="entry name" value="2-METHYLCITRATE DEHYDRATASE-RELATED"/>
    <property type="match status" value="1"/>
</dbReference>
<dbReference type="SUPFAM" id="SSF103378">
    <property type="entry name" value="2-methylcitrate dehydratase PrpD"/>
    <property type="match status" value="1"/>
</dbReference>
<name>A0A383CF10_9ZZZZ</name>
<dbReference type="GO" id="GO:0016829">
    <property type="term" value="F:lyase activity"/>
    <property type="evidence" value="ECO:0007669"/>
    <property type="project" value="InterPro"/>
</dbReference>
<gene>
    <name evidence="2" type="ORF">METZ01_LOCUS483605</name>
</gene>
<accession>A0A383CF10</accession>
<feature type="domain" description="MmgE/PrpD C-terminal" evidence="1">
    <location>
        <begin position="25"/>
        <end position="185"/>
    </location>
</feature>
<reference evidence="2" key="1">
    <citation type="submission" date="2018-05" db="EMBL/GenBank/DDBJ databases">
        <authorList>
            <person name="Lanie J.A."/>
            <person name="Ng W.-L."/>
            <person name="Kazmierczak K.M."/>
            <person name="Andrzejewski T.M."/>
            <person name="Davidsen T.M."/>
            <person name="Wayne K.J."/>
            <person name="Tettelin H."/>
            <person name="Glass J.I."/>
            <person name="Rusch D."/>
            <person name="Podicherti R."/>
            <person name="Tsui H.-C.T."/>
            <person name="Winkler M.E."/>
        </authorList>
    </citation>
    <scope>NUCLEOTIDE SEQUENCE</scope>
</reference>
<organism evidence="2">
    <name type="scientific">marine metagenome</name>
    <dbReference type="NCBI Taxonomy" id="408172"/>
    <lineage>
        <taxon>unclassified sequences</taxon>
        <taxon>metagenomes</taxon>
        <taxon>ecological metagenomes</taxon>
    </lineage>
</organism>
<dbReference type="InterPro" id="IPR042188">
    <property type="entry name" value="MmgE/PrpD_sf_2"/>
</dbReference>
<proteinExistence type="predicted"/>
<protein>
    <recommendedName>
        <fullName evidence="1">MmgE/PrpD C-terminal domain-containing protein</fullName>
    </recommendedName>
</protein>
<evidence type="ECO:0000313" key="2">
    <source>
        <dbReference type="EMBL" id="SVE30751.1"/>
    </source>
</evidence>
<dbReference type="AlphaFoldDB" id="A0A383CF10"/>
<dbReference type="EMBL" id="UINC01208284">
    <property type="protein sequence ID" value="SVE30751.1"/>
    <property type="molecule type" value="Genomic_DNA"/>
</dbReference>
<dbReference type="Pfam" id="PF19305">
    <property type="entry name" value="MmgE_PrpD_C"/>
    <property type="match status" value="1"/>
</dbReference>
<dbReference type="InterPro" id="IPR036148">
    <property type="entry name" value="MmgE/PrpD_sf"/>
</dbReference>
<feature type="non-terminal residue" evidence="2">
    <location>
        <position position="1"/>
    </location>
</feature>
<dbReference type="PANTHER" id="PTHR16943:SF8">
    <property type="entry name" value="2-METHYLCITRATE DEHYDRATASE"/>
    <property type="match status" value="1"/>
</dbReference>
<dbReference type="Gene3D" id="3.30.1330.120">
    <property type="entry name" value="2-methylcitrate dehydratase PrpD"/>
    <property type="match status" value="1"/>
</dbReference>
<sequence>PVYPDQFFKGLGETFGLMRSGIKPYASCRGAHSATDSALKLRAKIGNHESIEKIRIRCSKANFRTLGNIDPNTRLAAQMSLPYCTASSFVFGSCSLEDFEEPRFSDPTLRWFLNRITIVEDESLAGETPAIVEVSLNSGELLSDQTMVALGDPNNQMSAQQIEEKFLLLASRSLDSASAEKLRDAVFEIDRVGSVTNILEILK</sequence>